<dbReference type="SMART" id="SM00342">
    <property type="entry name" value="HTH_ARAC"/>
    <property type="match status" value="1"/>
</dbReference>
<dbReference type="InterPro" id="IPR018060">
    <property type="entry name" value="HTH_AraC"/>
</dbReference>
<dbReference type="PANTHER" id="PTHR46796:SF12">
    <property type="entry name" value="HTH-TYPE DNA-BINDING TRANSCRIPTIONAL ACTIVATOR EUTR"/>
    <property type="match status" value="1"/>
</dbReference>
<dbReference type="OrthoDB" id="6003540at2"/>
<dbReference type="AlphaFoldDB" id="A0A090SM97"/>
<sequence length="253" mass="28400">MSLSFIEWAAWQWRGVEINDNQLVLAGEGKEHLTVPAHSDMISIIADDQLLNSLGVITRARASENSMMRSHSGTVIEFSETLYSRLIQILDQVWDKYQGAAPHNAVISAEDVSIIRLTVFDVLTKSFGFSGTDVGYKKPLKRYSLTRRSLEYISQHALGREKYLTLEELCEAVGASPRTLQRAFRDVLGITPYRYLLQVRLNAAHDILRDPKVSKTIAEIAADFGFCSGSEFAQHYAKVFGCSPSQTRQQLAR</sequence>
<name>A0A090SM97_9VIBR</name>
<dbReference type="PANTHER" id="PTHR46796">
    <property type="entry name" value="HTH-TYPE TRANSCRIPTIONAL ACTIVATOR RHAS-RELATED"/>
    <property type="match status" value="1"/>
</dbReference>
<evidence type="ECO:0000313" key="5">
    <source>
        <dbReference type="EMBL" id="GAL20472.1"/>
    </source>
</evidence>
<keyword evidence="1" id="KW-0805">Transcription regulation</keyword>
<evidence type="ECO:0000256" key="2">
    <source>
        <dbReference type="ARBA" id="ARBA00023125"/>
    </source>
</evidence>
<dbReference type="EMBL" id="BBMR01000006">
    <property type="protein sequence ID" value="GAL20472.1"/>
    <property type="molecule type" value="Genomic_DNA"/>
</dbReference>
<dbReference type="Proteomes" id="UP000029228">
    <property type="component" value="Unassembled WGS sequence"/>
</dbReference>
<dbReference type="PROSITE" id="PS01124">
    <property type="entry name" value="HTH_ARAC_FAMILY_2"/>
    <property type="match status" value="1"/>
</dbReference>
<dbReference type="Gene3D" id="1.10.10.60">
    <property type="entry name" value="Homeodomain-like"/>
    <property type="match status" value="2"/>
</dbReference>
<dbReference type="InterPro" id="IPR009057">
    <property type="entry name" value="Homeodomain-like_sf"/>
</dbReference>
<feature type="domain" description="HTH araC/xylS-type" evidence="4">
    <location>
        <begin position="147"/>
        <end position="250"/>
    </location>
</feature>
<dbReference type="InterPro" id="IPR018062">
    <property type="entry name" value="HTH_AraC-typ_CS"/>
</dbReference>
<evidence type="ECO:0000256" key="3">
    <source>
        <dbReference type="ARBA" id="ARBA00023163"/>
    </source>
</evidence>
<dbReference type="GO" id="GO:0043565">
    <property type="term" value="F:sequence-specific DNA binding"/>
    <property type="evidence" value="ECO:0007669"/>
    <property type="project" value="InterPro"/>
</dbReference>
<dbReference type="InterPro" id="IPR050204">
    <property type="entry name" value="AraC_XylS_family_regulators"/>
</dbReference>
<proteinExistence type="predicted"/>
<protein>
    <submittedName>
        <fullName evidence="5">Transcriptional regulator AraC family</fullName>
    </submittedName>
</protein>
<dbReference type="Pfam" id="PF12833">
    <property type="entry name" value="HTH_18"/>
    <property type="match status" value="1"/>
</dbReference>
<dbReference type="GO" id="GO:0003700">
    <property type="term" value="F:DNA-binding transcription factor activity"/>
    <property type="evidence" value="ECO:0007669"/>
    <property type="project" value="InterPro"/>
</dbReference>
<dbReference type="SUPFAM" id="SSF46689">
    <property type="entry name" value="Homeodomain-like"/>
    <property type="match status" value="2"/>
</dbReference>
<keyword evidence="6" id="KW-1185">Reference proteome</keyword>
<comment type="caution">
    <text evidence="5">The sequence shown here is derived from an EMBL/GenBank/DDBJ whole genome shotgun (WGS) entry which is preliminary data.</text>
</comment>
<evidence type="ECO:0000259" key="4">
    <source>
        <dbReference type="PROSITE" id="PS01124"/>
    </source>
</evidence>
<keyword evidence="2" id="KW-0238">DNA-binding</keyword>
<dbReference type="PROSITE" id="PS00041">
    <property type="entry name" value="HTH_ARAC_FAMILY_1"/>
    <property type="match status" value="1"/>
</dbReference>
<gene>
    <name evidence="5" type="ORF">JCM19235_3474</name>
</gene>
<keyword evidence="3" id="KW-0804">Transcription</keyword>
<evidence type="ECO:0000256" key="1">
    <source>
        <dbReference type="ARBA" id="ARBA00023015"/>
    </source>
</evidence>
<accession>A0A090SM97</accession>
<organism evidence="5 6">
    <name type="scientific">Vibrio maritimus</name>
    <dbReference type="NCBI Taxonomy" id="990268"/>
    <lineage>
        <taxon>Bacteria</taxon>
        <taxon>Pseudomonadati</taxon>
        <taxon>Pseudomonadota</taxon>
        <taxon>Gammaproteobacteria</taxon>
        <taxon>Vibrionales</taxon>
        <taxon>Vibrionaceae</taxon>
        <taxon>Vibrio</taxon>
    </lineage>
</organism>
<reference evidence="5 6" key="1">
    <citation type="submission" date="2014-09" db="EMBL/GenBank/DDBJ databases">
        <title>Vibrio maritimus JCM 19235. (C45) whole genome shotgun sequence.</title>
        <authorList>
            <person name="Sawabe T."/>
            <person name="Meirelles P."/>
            <person name="Nakanishi M."/>
            <person name="Sayaka M."/>
            <person name="Hattori M."/>
            <person name="Ohkuma M."/>
        </authorList>
    </citation>
    <scope>NUCLEOTIDE SEQUENCE [LARGE SCALE GENOMIC DNA]</scope>
    <source>
        <strain evidence="6">JCM19235</strain>
    </source>
</reference>
<evidence type="ECO:0000313" key="6">
    <source>
        <dbReference type="Proteomes" id="UP000029228"/>
    </source>
</evidence>
<dbReference type="STRING" id="990268.JCM19235_3474"/>